<feature type="domain" description="XdhC- CoxI" evidence="1">
    <location>
        <begin position="42"/>
        <end position="106"/>
    </location>
</feature>
<dbReference type="PANTHER" id="PTHR30388">
    <property type="entry name" value="ALDEHYDE OXIDOREDUCTASE MOLYBDENUM COFACTOR ASSEMBLY PROTEIN"/>
    <property type="match status" value="1"/>
</dbReference>
<dbReference type="PANTHER" id="PTHR30388:SF6">
    <property type="entry name" value="XANTHINE DEHYDROGENASE SUBUNIT A-RELATED"/>
    <property type="match status" value="1"/>
</dbReference>
<accession>A0A6G7CHP8</accession>
<dbReference type="InterPro" id="IPR027051">
    <property type="entry name" value="XdhC_Rossmann_dom"/>
</dbReference>
<evidence type="ECO:0000313" key="3">
    <source>
        <dbReference type="EMBL" id="QIH41645.1"/>
    </source>
</evidence>
<evidence type="ECO:0000313" key="4">
    <source>
        <dbReference type="Proteomes" id="UP000503003"/>
    </source>
</evidence>
<proteinExistence type="predicted"/>
<dbReference type="InterPro" id="IPR036291">
    <property type="entry name" value="NAD(P)-bd_dom_sf"/>
</dbReference>
<protein>
    <submittedName>
        <fullName evidence="3">Xanthine dehydrogenase accessory protein XdhC</fullName>
    </submittedName>
</protein>
<organism evidence="3 4">
    <name type="scientific">Vibrio ziniensis</name>
    <dbReference type="NCBI Taxonomy" id="2711221"/>
    <lineage>
        <taxon>Bacteria</taxon>
        <taxon>Pseudomonadati</taxon>
        <taxon>Pseudomonadota</taxon>
        <taxon>Gammaproteobacteria</taxon>
        <taxon>Vibrionales</taxon>
        <taxon>Vibrionaceae</taxon>
        <taxon>Vibrio</taxon>
    </lineage>
</organism>
<name>A0A6G7CHP8_9VIBR</name>
<sequence length="315" mass="34711">MPSHHKSTSLLSEGFLNRGLLNNGLLNNPSLHWLKACQMLEEQGEAYCIATIVAYVGSVPRASGSKMVITQACQFDTLGGGNLEFQVIAQAREGLASHQNQVAIERFSLSADLGQCCGGAVQVMFEYFHTQTPHVVIFGAGHVCQALTTVLSELPCQLTVIDNRHEWLEPLQNKGINVELLENPIEALGHVPSNAYVIVMTQDHGLDFEITRLALEENRFAFVGLIGSQGKKQRFEFRLKEQLSDVGLIDNLTCPIGHPEVKGKLPMQVAVSVAAQLISLFSKQGNHSQQSQSDVEEVQWKQANEARKVLKEEKQ</sequence>
<dbReference type="Gene3D" id="3.40.50.720">
    <property type="entry name" value="NAD(P)-binding Rossmann-like Domain"/>
    <property type="match status" value="1"/>
</dbReference>
<dbReference type="KEGG" id="vzi:G5S32_06450"/>
<dbReference type="InterPro" id="IPR052698">
    <property type="entry name" value="MoCofactor_Util/Proc"/>
</dbReference>
<dbReference type="RefSeq" id="WP_165311235.1">
    <property type="nucleotide sequence ID" value="NZ_CP049331.1"/>
</dbReference>
<feature type="domain" description="XdhC Rossmann" evidence="2">
    <location>
        <begin position="135"/>
        <end position="277"/>
    </location>
</feature>
<dbReference type="Pfam" id="PF13478">
    <property type="entry name" value="XdhC_C"/>
    <property type="match status" value="1"/>
</dbReference>
<reference evidence="3 4" key="1">
    <citation type="submission" date="2020-02" db="EMBL/GenBank/DDBJ databases">
        <title>A complete genome of a marine bacterium Vibrio sp. ZWAL4003 isolated from the mangrove sediment with the ability to degrade polysaccharides.</title>
        <authorList>
            <person name="Wu J."/>
            <person name="Qu W."/>
            <person name="Zeng R."/>
        </authorList>
    </citation>
    <scope>NUCLEOTIDE SEQUENCE [LARGE SCALE GENOMIC DNA]</scope>
    <source>
        <strain evidence="3 4">ZWAL4003</strain>
    </source>
</reference>
<dbReference type="AlphaFoldDB" id="A0A6G7CHP8"/>
<dbReference type="InterPro" id="IPR003777">
    <property type="entry name" value="XdhC_CoxI"/>
</dbReference>
<dbReference type="Proteomes" id="UP000503003">
    <property type="component" value="Chromosome 1"/>
</dbReference>
<dbReference type="Pfam" id="PF02625">
    <property type="entry name" value="XdhC_CoxI"/>
    <property type="match status" value="1"/>
</dbReference>
<dbReference type="InterPro" id="IPR014308">
    <property type="entry name" value="Xanthine_DH_XdhC"/>
</dbReference>
<evidence type="ECO:0000259" key="1">
    <source>
        <dbReference type="Pfam" id="PF02625"/>
    </source>
</evidence>
<keyword evidence="4" id="KW-1185">Reference proteome</keyword>
<gene>
    <name evidence="3" type="primary">xdhC</name>
    <name evidence="3" type="ORF">G5S32_06450</name>
</gene>
<dbReference type="NCBIfam" id="TIGR02964">
    <property type="entry name" value="xanthine_xdhC"/>
    <property type="match status" value="1"/>
</dbReference>
<evidence type="ECO:0000259" key="2">
    <source>
        <dbReference type="Pfam" id="PF13478"/>
    </source>
</evidence>
<dbReference type="SUPFAM" id="SSF51735">
    <property type="entry name" value="NAD(P)-binding Rossmann-fold domains"/>
    <property type="match status" value="1"/>
</dbReference>
<dbReference type="EMBL" id="CP049331">
    <property type="protein sequence ID" value="QIH41645.1"/>
    <property type="molecule type" value="Genomic_DNA"/>
</dbReference>